<reference evidence="1" key="1">
    <citation type="submission" date="2021-02" db="EMBL/GenBank/DDBJ databases">
        <authorList>
            <person name="Dougan E. K."/>
            <person name="Rhodes N."/>
            <person name="Thang M."/>
            <person name="Chan C."/>
        </authorList>
    </citation>
    <scope>NUCLEOTIDE SEQUENCE</scope>
</reference>
<keyword evidence="2" id="KW-1185">Reference proteome</keyword>
<sequence length="344" mass="39370">MPMTQSSSLYLILQRALHIIQHHAARIELLLNINKCEHLQLNTQQDIFFRDTQQGQCQCSTCSHRSPVPYGLSVPVSPVVKYLGVYLSQKARAQTDITKKLAVTYAGLKVLRTSCQSKDIPADWKFAIYRQVLKTFVLYAVQSETLTAFQNVKLDTLHFRVLRNITHTKTMLYRRVVNPNDTPASNINISKKALDLGYKGHTLSAEAINRKLSLLGHIIRHPETVEHKVTVASAHMYRRHATNFRVGPPKLHRAETAMADAYNQIQWLQQQERAALLMRLPNAPPPPPVAPPEPHLINHEYYLNGNRNTVWQLHDWQLQRVYTTVRLKIASNGKECRVASRSHF</sequence>
<dbReference type="EMBL" id="CAJNNV010033258">
    <property type="protein sequence ID" value="CAE8643068.1"/>
    <property type="molecule type" value="Genomic_DNA"/>
</dbReference>
<gene>
    <name evidence="1" type="ORF">PGLA1383_LOCUS57435</name>
</gene>
<evidence type="ECO:0008006" key="3">
    <source>
        <dbReference type="Google" id="ProtNLM"/>
    </source>
</evidence>
<dbReference type="Proteomes" id="UP000654075">
    <property type="component" value="Unassembled WGS sequence"/>
</dbReference>
<evidence type="ECO:0000313" key="2">
    <source>
        <dbReference type="Proteomes" id="UP000654075"/>
    </source>
</evidence>
<comment type="caution">
    <text evidence="1">The sequence shown here is derived from an EMBL/GenBank/DDBJ whole genome shotgun (WGS) entry which is preliminary data.</text>
</comment>
<organism evidence="1 2">
    <name type="scientific">Polarella glacialis</name>
    <name type="common">Dinoflagellate</name>
    <dbReference type="NCBI Taxonomy" id="89957"/>
    <lineage>
        <taxon>Eukaryota</taxon>
        <taxon>Sar</taxon>
        <taxon>Alveolata</taxon>
        <taxon>Dinophyceae</taxon>
        <taxon>Suessiales</taxon>
        <taxon>Suessiaceae</taxon>
        <taxon>Polarella</taxon>
    </lineage>
</organism>
<name>A0A813HVT3_POLGL</name>
<evidence type="ECO:0000313" key="1">
    <source>
        <dbReference type="EMBL" id="CAE8643068.1"/>
    </source>
</evidence>
<dbReference type="AlphaFoldDB" id="A0A813HVT3"/>
<protein>
    <recommendedName>
        <fullName evidence="3">RNA-directed DNA polymerase</fullName>
    </recommendedName>
</protein>
<proteinExistence type="predicted"/>
<accession>A0A813HVT3</accession>